<name>A0A7Y9FNU9_9SPHN</name>
<evidence type="ECO:0000313" key="2">
    <source>
        <dbReference type="Proteomes" id="UP000517753"/>
    </source>
</evidence>
<proteinExistence type="predicted"/>
<dbReference type="EMBL" id="JACCBY010000003">
    <property type="protein sequence ID" value="NYD90731.1"/>
    <property type="molecule type" value="Genomic_DNA"/>
</dbReference>
<evidence type="ECO:0000313" key="1">
    <source>
        <dbReference type="EMBL" id="NYD90731.1"/>
    </source>
</evidence>
<dbReference type="RefSeq" id="WP_179509170.1">
    <property type="nucleotide sequence ID" value="NZ_JACCBY010000003.1"/>
</dbReference>
<comment type="caution">
    <text evidence="1">The sequence shown here is derived from an EMBL/GenBank/DDBJ whole genome shotgun (WGS) entry which is preliminary data.</text>
</comment>
<protein>
    <submittedName>
        <fullName evidence="1">Uncharacterized protein</fullName>
    </submittedName>
</protein>
<dbReference type="Proteomes" id="UP000517753">
    <property type="component" value="Unassembled WGS sequence"/>
</dbReference>
<reference evidence="1 2" key="1">
    <citation type="submission" date="2020-07" db="EMBL/GenBank/DDBJ databases">
        <authorList>
            <person name="Partida-Martinez L."/>
            <person name="Huntemann M."/>
            <person name="Clum A."/>
            <person name="Wang J."/>
            <person name="Palaniappan K."/>
            <person name="Ritter S."/>
            <person name="Chen I.-M."/>
            <person name="Stamatis D."/>
            <person name="Reddy T."/>
            <person name="O'Malley R."/>
            <person name="Daum C."/>
            <person name="Shapiro N."/>
            <person name="Ivanova N."/>
            <person name="Kyrpides N."/>
            <person name="Woyke T."/>
        </authorList>
    </citation>
    <scope>NUCLEOTIDE SEQUENCE [LARGE SCALE GENOMIC DNA]</scope>
    <source>
        <strain evidence="1 2">AS2.3</strain>
    </source>
</reference>
<organism evidence="1 2">
    <name type="scientific">Sphingomonas melonis</name>
    <dbReference type="NCBI Taxonomy" id="152682"/>
    <lineage>
        <taxon>Bacteria</taxon>
        <taxon>Pseudomonadati</taxon>
        <taxon>Pseudomonadota</taxon>
        <taxon>Alphaproteobacteria</taxon>
        <taxon>Sphingomonadales</taxon>
        <taxon>Sphingomonadaceae</taxon>
        <taxon>Sphingomonas</taxon>
    </lineage>
</organism>
<reference evidence="1 2" key="2">
    <citation type="submission" date="2020-08" db="EMBL/GenBank/DDBJ databases">
        <title>The Agave Microbiome: Exploring the role of microbial communities in plant adaptations to desert environments.</title>
        <authorList>
            <person name="Partida-Martinez L.P."/>
        </authorList>
    </citation>
    <scope>NUCLEOTIDE SEQUENCE [LARGE SCALE GENOMIC DNA]</scope>
    <source>
        <strain evidence="1 2">AS2.3</strain>
    </source>
</reference>
<sequence length="68" mass="7643">MEQDLPLRAAARAIYDACYPSEEWTPCSFDEAERFGTVHYRQAVGAACHARRALTPDEECQLLLSVVL</sequence>
<gene>
    <name evidence="1" type="ORF">HD841_002528</name>
</gene>
<keyword evidence="2" id="KW-1185">Reference proteome</keyword>
<dbReference type="AlphaFoldDB" id="A0A7Y9FNU9"/>
<accession>A0A7Y9FNU9</accession>